<sequence length="1086" mass="115622">MYKGQPNQSGAASYPNPSARSAALSRAADSDQGSMNSEQSGGSSSGRSYSSGSGSGGRREREADTSPASSYTHSSPSSSSASWIKQGAVGSPLDALVQGMKNGADPGAPLLAQQPASRSQIYNRAFALSRSTSIKRAPPQVDERDTLEQGSYRQAQQRETVRSEEERRREEVRRQRAARLSSQTLTDRSEQPSTSSAGAIAEEDEDAYGPRRFASAPQQPARQRESSQLLSSNAFRSSMSSDASFNTITGDNDRSSIMGQLWSTGGVDDEVASAVRGLALQRRGSIDTVRSSEFGENGRWGKAWANKVDDEESLYGDGEWGGRDDEDDDVDDEVATQGAITGTQSRNAASTNAKYGGHLGTLERSLASGQHLEGYNGTQAQHIGGLELKAAPGRSAQPSHDATLLQPNARTYHQQRHTAFDQADVPIQPSMSRQHVVSLTPTIRGSPSNHAPSRRDTLRSIAPELDDVDAQPEVAGDDDDLKTPMLSGQNGPTYRSGHANTRDSMASIASVSTITPNSVGSGSSSGGSDASGPNGAHVFVWPPTPSASVSSHEGVAEASSSGQGVPRGGMSPMSAVVETVPVAEQSWTLPSQQQLQRVPVGPSAILARGLDSPILSADGQRRSSGGRISSGRATHGHPAGRMPPPAPRGDTPGYSDPNAPSPYMPAIGKMRAQAIKNADGRESLVSDLDVETLRLENSTRRDSSSTLASSRMSVGTVLYEPGDGPQDQSNRRESLESMYSRRSHHSGGRSSIEQQPNGLPSAAPARQDGQAAQLAQIRSHYDEQPPRRAENGTVPQSGERWAQQDDLHRSNVQTTRWPPQGDPGYNSAETRGPLQNRSSQSQLHPSQIQNQRPPSLQSKPSSVSIATTPSARGLGASLGSVAPGPAGPLRADTRTGPTAAEEFLSQGISYHESGDLARSAYYFERSARVEGGCVVGMCMWGMALREGWGARKDPRKGFEWISRAAARAGEMMSTGKSSGQKTEAELRAIRSELKLSVYELGKCFCYGWGVKMDKRMALEYFELAAKLGDADSQAEAGALLAAGKGGCKKDLKKAAKYYRMAEAQGYDTVGMSWIHKDKYKDASGLE</sequence>
<organism evidence="2 3">
    <name type="scientific">Ceraceosorus bombacis</name>
    <dbReference type="NCBI Taxonomy" id="401625"/>
    <lineage>
        <taxon>Eukaryota</taxon>
        <taxon>Fungi</taxon>
        <taxon>Dikarya</taxon>
        <taxon>Basidiomycota</taxon>
        <taxon>Ustilaginomycotina</taxon>
        <taxon>Exobasidiomycetes</taxon>
        <taxon>Ceraceosorales</taxon>
        <taxon>Ceraceosoraceae</taxon>
        <taxon>Ceraceosorus</taxon>
    </lineage>
</organism>
<feature type="compositionally biased region" description="Low complexity" evidence="1">
    <location>
        <begin position="518"/>
        <end position="532"/>
    </location>
</feature>
<dbReference type="OrthoDB" id="2148946at2759"/>
<evidence type="ECO:0000313" key="2">
    <source>
        <dbReference type="EMBL" id="CEH14251.1"/>
    </source>
</evidence>
<feature type="compositionally biased region" description="Low complexity" evidence="1">
    <location>
        <begin position="18"/>
        <end position="52"/>
    </location>
</feature>
<feature type="compositionally biased region" description="Basic and acidic residues" evidence="1">
    <location>
        <begin position="779"/>
        <end position="790"/>
    </location>
</feature>
<dbReference type="GO" id="GO:0010972">
    <property type="term" value="P:negative regulation of G2/M transition of mitotic cell cycle"/>
    <property type="evidence" value="ECO:0007669"/>
    <property type="project" value="TreeGrafter"/>
</dbReference>
<dbReference type="Proteomes" id="UP000054845">
    <property type="component" value="Unassembled WGS sequence"/>
</dbReference>
<feature type="compositionally biased region" description="Polar residues" evidence="1">
    <location>
        <begin position="1"/>
        <end position="11"/>
    </location>
</feature>
<dbReference type="Pfam" id="PF08238">
    <property type="entry name" value="Sel1"/>
    <property type="match status" value="3"/>
</dbReference>
<name>A0A0P1BFQ7_9BASI</name>
<feature type="compositionally biased region" description="Polar residues" evidence="1">
    <location>
        <begin position="216"/>
        <end position="249"/>
    </location>
</feature>
<dbReference type="InterPro" id="IPR052945">
    <property type="entry name" value="Mitotic_Regulator"/>
</dbReference>
<dbReference type="InterPro" id="IPR006597">
    <property type="entry name" value="Sel1-like"/>
</dbReference>
<evidence type="ECO:0008006" key="4">
    <source>
        <dbReference type="Google" id="ProtNLM"/>
    </source>
</evidence>
<evidence type="ECO:0000313" key="3">
    <source>
        <dbReference type="Proteomes" id="UP000054845"/>
    </source>
</evidence>
<reference evidence="2 3" key="1">
    <citation type="submission" date="2014-09" db="EMBL/GenBank/DDBJ databases">
        <authorList>
            <person name="Magalhaes I.L.F."/>
            <person name="Oliveira U."/>
            <person name="Santos F.R."/>
            <person name="Vidigal T.H.D.A."/>
            <person name="Brescovit A.D."/>
            <person name="Santos A.J."/>
        </authorList>
    </citation>
    <scope>NUCLEOTIDE SEQUENCE [LARGE SCALE GENOMIC DNA]</scope>
</reference>
<feature type="compositionally biased region" description="Polar residues" evidence="1">
    <location>
        <begin position="180"/>
        <end position="197"/>
    </location>
</feature>
<dbReference type="AlphaFoldDB" id="A0A0P1BFQ7"/>
<feature type="region of interest" description="Disordered" evidence="1">
    <location>
        <begin position="1"/>
        <end position="116"/>
    </location>
</feature>
<evidence type="ECO:0000256" key="1">
    <source>
        <dbReference type="SAM" id="MobiDB-lite"/>
    </source>
</evidence>
<dbReference type="InterPro" id="IPR011990">
    <property type="entry name" value="TPR-like_helical_dom_sf"/>
</dbReference>
<keyword evidence="3" id="KW-1185">Reference proteome</keyword>
<dbReference type="EMBL" id="CCYA01000240">
    <property type="protein sequence ID" value="CEH14251.1"/>
    <property type="molecule type" value="Genomic_DNA"/>
</dbReference>
<dbReference type="SUPFAM" id="SSF81901">
    <property type="entry name" value="HCP-like"/>
    <property type="match status" value="1"/>
</dbReference>
<dbReference type="SMART" id="SM00671">
    <property type="entry name" value="SEL1"/>
    <property type="match status" value="3"/>
</dbReference>
<protein>
    <recommendedName>
        <fullName evidence="4">Extracellular protein SEL-1 and related proteins</fullName>
    </recommendedName>
</protein>
<feature type="region of interest" description="Disordered" evidence="1">
    <location>
        <begin position="128"/>
        <end position="249"/>
    </location>
</feature>
<feature type="region of interest" description="Disordered" evidence="1">
    <location>
        <begin position="463"/>
        <end position="500"/>
    </location>
</feature>
<feature type="compositionally biased region" description="Low complexity" evidence="1">
    <location>
        <begin position="622"/>
        <end position="640"/>
    </location>
</feature>
<feature type="compositionally biased region" description="Acidic residues" evidence="1">
    <location>
        <begin position="464"/>
        <end position="480"/>
    </location>
</feature>
<feature type="compositionally biased region" description="Polar residues" evidence="1">
    <location>
        <begin position="704"/>
        <end position="713"/>
    </location>
</feature>
<dbReference type="GO" id="GO:0032153">
    <property type="term" value="C:cell division site"/>
    <property type="evidence" value="ECO:0007669"/>
    <property type="project" value="TreeGrafter"/>
</dbReference>
<feature type="compositionally biased region" description="Low complexity" evidence="1">
    <location>
        <begin position="65"/>
        <end position="82"/>
    </location>
</feature>
<dbReference type="Gene3D" id="1.25.40.10">
    <property type="entry name" value="Tetratricopeptide repeat domain"/>
    <property type="match status" value="1"/>
</dbReference>
<feature type="compositionally biased region" description="Polar residues" evidence="1">
    <location>
        <begin position="486"/>
        <end position="500"/>
    </location>
</feature>
<feature type="region of interest" description="Disordered" evidence="1">
    <location>
        <begin position="696"/>
        <end position="894"/>
    </location>
</feature>
<accession>A0A0P1BFQ7</accession>
<proteinExistence type="predicted"/>
<dbReference type="PANTHER" id="PTHR43628:SF1">
    <property type="entry name" value="CHITIN SYNTHASE REGULATORY FACTOR 2-RELATED"/>
    <property type="match status" value="1"/>
</dbReference>
<dbReference type="STRING" id="401625.A0A0P1BFQ7"/>
<feature type="region of interest" description="Disordered" evidence="1">
    <location>
        <begin position="611"/>
        <end position="665"/>
    </location>
</feature>
<feature type="compositionally biased region" description="Basic and acidic residues" evidence="1">
    <location>
        <begin position="159"/>
        <end position="174"/>
    </location>
</feature>
<feature type="region of interest" description="Disordered" evidence="1">
    <location>
        <begin position="516"/>
        <end position="572"/>
    </location>
</feature>
<dbReference type="PANTHER" id="PTHR43628">
    <property type="entry name" value="ACTIVATOR OF C KINASE PROTEIN 1-RELATED"/>
    <property type="match status" value="1"/>
</dbReference>
<feature type="compositionally biased region" description="Polar residues" evidence="1">
    <location>
        <begin position="827"/>
        <end position="870"/>
    </location>
</feature>